<keyword evidence="1" id="KW-0472">Membrane</keyword>
<reference evidence="2" key="2">
    <citation type="journal article" date="2020" name="Nat. Commun.">
        <title>Large-scale genome sequencing of mycorrhizal fungi provides insights into the early evolution of symbiotic traits.</title>
        <authorList>
            <person name="Miyauchi S."/>
            <person name="Kiss E."/>
            <person name="Kuo A."/>
            <person name="Drula E."/>
            <person name="Kohler A."/>
            <person name="Sanchez-Garcia M."/>
            <person name="Morin E."/>
            <person name="Andreopoulos B."/>
            <person name="Barry K.W."/>
            <person name="Bonito G."/>
            <person name="Buee M."/>
            <person name="Carver A."/>
            <person name="Chen C."/>
            <person name="Cichocki N."/>
            <person name="Clum A."/>
            <person name="Culley D."/>
            <person name="Crous P.W."/>
            <person name="Fauchery L."/>
            <person name="Girlanda M."/>
            <person name="Hayes R.D."/>
            <person name="Keri Z."/>
            <person name="LaButti K."/>
            <person name="Lipzen A."/>
            <person name="Lombard V."/>
            <person name="Magnuson J."/>
            <person name="Maillard F."/>
            <person name="Murat C."/>
            <person name="Nolan M."/>
            <person name="Ohm R.A."/>
            <person name="Pangilinan J."/>
            <person name="Pereira M.F."/>
            <person name="Perotto S."/>
            <person name="Peter M."/>
            <person name="Pfister S."/>
            <person name="Riley R."/>
            <person name="Sitrit Y."/>
            <person name="Stielow J.B."/>
            <person name="Szollosi G."/>
            <person name="Zifcakova L."/>
            <person name="Stursova M."/>
            <person name="Spatafora J.W."/>
            <person name="Tedersoo L."/>
            <person name="Vaario L.M."/>
            <person name="Yamada A."/>
            <person name="Yan M."/>
            <person name="Wang P."/>
            <person name="Xu J."/>
            <person name="Bruns T."/>
            <person name="Baldrian P."/>
            <person name="Vilgalys R."/>
            <person name="Dunand C."/>
            <person name="Henrissat B."/>
            <person name="Grigoriev I.V."/>
            <person name="Hibbett D."/>
            <person name="Nagy L.G."/>
            <person name="Martin F.M."/>
        </authorList>
    </citation>
    <scope>NUCLEOTIDE SEQUENCE</scope>
    <source>
        <strain evidence="2">Prilba</strain>
    </source>
</reference>
<gene>
    <name evidence="2" type="ORF">DFH94DRAFT_317260</name>
</gene>
<accession>A0A9P5N0V6</accession>
<keyword evidence="1" id="KW-0812">Transmembrane</keyword>
<reference evidence="2" key="1">
    <citation type="submission" date="2019-10" db="EMBL/GenBank/DDBJ databases">
        <authorList>
            <consortium name="DOE Joint Genome Institute"/>
            <person name="Kuo A."/>
            <person name="Miyauchi S."/>
            <person name="Kiss E."/>
            <person name="Drula E."/>
            <person name="Kohler A."/>
            <person name="Sanchez-Garcia M."/>
            <person name="Andreopoulos B."/>
            <person name="Barry K.W."/>
            <person name="Bonito G."/>
            <person name="Buee M."/>
            <person name="Carver A."/>
            <person name="Chen C."/>
            <person name="Cichocki N."/>
            <person name="Clum A."/>
            <person name="Culley D."/>
            <person name="Crous P.W."/>
            <person name="Fauchery L."/>
            <person name="Girlanda M."/>
            <person name="Hayes R."/>
            <person name="Keri Z."/>
            <person name="LaButti K."/>
            <person name="Lipzen A."/>
            <person name="Lombard V."/>
            <person name="Magnuson J."/>
            <person name="Maillard F."/>
            <person name="Morin E."/>
            <person name="Murat C."/>
            <person name="Nolan M."/>
            <person name="Ohm R."/>
            <person name="Pangilinan J."/>
            <person name="Pereira M."/>
            <person name="Perotto S."/>
            <person name="Peter M."/>
            <person name="Riley R."/>
            <person name="Sitrit Y."/>
            <person name="Stielow B."/>
            <person name="Szollosi G."/>
            <person name="Zifcakova L."/>
            <person name="Stursova M."/>
            <person name="Spatafora J.W."/>
            <person name="Tedersoo L."/>
            <person name="Vaario L.-M."/>
            <person name="Yamada A."/>
            <person name="Yan M."/>
            <person name="Wang P."/>
            <person name="Xu J."/>
            <person name="Bruns T."/>
            <person name="Baldrian P."/>
            <person name="Vilgalys R."/>
            <person name="Henrissat B."/>
            <person name="Grigoriev I.V."/>
            <person name="Hibbett D."/>
            <person name="Nagy L.G."/>
            <person name="Martin F.M."/>
        </authorList>
    </citation>
    <scope>NUCLEOTIDE SEQUENCE</scope>
    <source>
        <strain evidence="2">Prilba</strain>
    </source>
</reference>
<feature type="transmembrane region" description="Helical" evidence="1">
    <location>
        <begin position="231"/>
        <end position="252"/>
    </location>
</feature>
<feature type="transmembrane region" description="Helical" evidence="1">
    <location>
        <begin position="85"/>
        <end position="107"/>
    </location>
</feature>
<comment type="caution">
    <text evidence="2">The sequence shown here is derived from an EMBL/GenBank/DDBJ whole genome shotgun (WGS) entry which is preliminary data.</text>
</comment>
<keyword evidence="3" id="KW-1185">Reference proteome</keyword>
<evidence type="ECO:0000313" key="2">
    <source>
        <dbReference type="EMBL" id="KAF8483582.1"/>
    </source>
</evidence>
<protein>
    <submittedName>
        <fullName evidence="2">Uncharacterized protein</fullName>
    </submittedName>
</protein>
<proteinExistence type="predicted"/>
<dbReference type="Proteomes" id="UP000759537">
    <property type="component" value="Unassembled WGS sequence"/>
</dbReference>
<organism evidence="2 3">
    <name type="scientific">Russula ochroleuca</name>
    <dbReference type="NCBI Taxonomy" id="152965"/>
    <lineage>
        <taxon>Eukaryota</taxon>
        <taxon>Fungi</taxon>
        <taxon>Dikarya</taxon>
        <taxon>Basidiomycota</taxon>
        <taxon>Agaricomycotina</taxon>
        <taxon>Agaricomycetes</taxon>
        <taxon>Russulales</taxon>
        <taxon>Russulaceae</taxon>
        <taxon>Russula</taxon>
    </lineage>
</organism>
<sequence>MTMTSHPLEKVSSSDQLAAIAYFLDELELKTPIRPLQRETDGNTALLDTINSLVAVGAFIAGVQAQLIGITSGSNRTALGRATNWFAFVGLTLDLIGTSAGVARALLLQASIRRTHRLVVRLSGQIDGARHKVRDLQERGIDLSATPRTRAFLTLSVQAISRVVALLAEDGRFGMQSGEDINEIEAAGAAALDALGSGSGLRRRKHLHLFHRMWLGNVVLPHIHIEGLGYIPVTSLAGGTLCLFVSVVLYAAASQPRAVWISCAAIF</sequence>
<dbReference type="OrthoDB" id="3152367at2759"/>
<name>A0A9P5N0V6_9AGAM</name>
<dbReference type="EMBL" id="WHVB01000004">
    <property type="protein sequence ID" value="KAF8483582.1"/>
    <property type="molecule type" value="Genomic_DNA"/>
</dbReference>
<feature type="transmembrane region" description="Helical" evidence="1">
    <location>
        <begin position="209"/>
        <end position="225"/>
    </location>
</feature>
<feature type="transmembrane region" description="Helical" evidence="1">
    <location>
        <begin position="45"/>
        <end position="65"/>
    </location>
</feature>
<keyword evidence="1" id="KW-1133">Transmembrane helix</keyword>
<evidence type="ECO:0000256" key="1">
    <source>
        <dbReference type="SAM" id="Phobius"/>
    </source>
</evidence>
<dbReference type="AlphaFoldDB" id="A0A9P5N0V6"/>
<evidence type="ECO:0000313" key="3">
    <source>
        <dbReference type="Proteomes" id="UP000759537"/>
    </source>
</evidence>